<sequence length="71" mass="8110">MTSRIQELSFLGQMTCVPVFGVRTRSRDIGWTRGFVRPCSLLRASQCGTRFFVHPLPPEPQKHGPHMSLLR</sequence>
<dbReference type="HOGENOM" id="CLU_2740473_0_0_1"/>
<name>B0DX16_LACBS</name>
<reference evidence="1 2" key="1">
    <citation type="journal article" date="2008" name="Nature">
        <title>The genome of Laccaria bicolor provides insights into mycorrhizal symbiosis.</title>
        <authorList>
            <person name="Martin F."/>
            <person name="Aerts A."/>
            <person name="Ahren D."/>
            <person name="Brun A."/>
            <person name="Danchin E.G.J."/>
            <person name="Duchaussoy F."/>
            <person name="Gibon J."/>
            <person name="Kohler A."/>
            <person name="Lindquist E."/>
            <person name="Pereda V."/>
            <person name="Salamov A."/>
            <person name="Shapiro H.J."/>
            <person name="Wuyts J."/>
            <person name="Blaudez D."/>
            <person name="Buee M."/>
            <person name="Brokstein P."/>
            <person name="Canbaeck B."/>
            <person name="Cohen D."/>
            <person name="Courty P.E."/>
            <person name="Coutinho P.M."/>
            <person name="Delaruelle C."/>
            <person name="Detter J.C."/>
            <person name="Deveau A."/>
            <person name="DiFazio S."/>
            <person name="Duplessis S."/>
            <person name="Fraissinet-Tachet L."/>
            <person name="Lucic E."/>
            <person name="Frey-Klett P."/>
            <person name="Fourrey C."/>
            <person name="Feussner I."/>
            <person name="Gay G."/>
            <person name="Grimwood J."/>
            <person name="Hoegger P.J."/>
            <person name="Jain P."/>
            <person name="Kilaru S."/>
            <person name="Labbe J."/>
            <person name="Lin Y.C."/>
            <person name="Legue V."/>
            <person name="Le Tacon F."/>
            <person name="Marmeisse R."/>
            <person name="Melayah D."/>
            <person name="Montanini B."/>
            <person name="Muratet M."/>
            <person name="Nehls U."/>
            <person name="Niculita-Hirzel H."/>
            <person name="Oudot-Le Secq M.P."/>
            <person name="Peter M."/>
            <person name="Quesneville H."/>
            <person name="Rajashekar B."/>
            <person name="Reich M."/>
            <person name="Rouhier N."/>
            <person name="Schmutz J."/>
            <person name="Yin T."/>
            <person name="Chalot M."/>
            <person name="Henrissat B."/>
            <person name="Kuees U."/>
            <person name="Lucas S."/>
            <person name="Van de Peer Y."/>
            <person name="Podila G.K."/>
            <person name="Polle A."/>
            <person name="Pukkila P.J."/>
            <person name="Richardson P.M."/>
            <person name="Rouze P."/>
            <person name="Sanders I.R."/>
            <person name="Stajich J.E."/>
            <person name="Tunlid A."/>
            <person name="Tuskan G."/>
            <person name="Grigoriev I.V."/>
        </authorList>
    </citation>
    <scope>NUCLEOTIDE SEQUENCE [LARGE SCALE GENOMIC DNA]</scope>
    <source>
        <strain evidence="2">S238N-H82 / ATCC MYA-4686</strain>
    </source>
</reference>
<evidence type="ECO:0000313" key="2">
    <source>
        <dbReference type="Proteomes" id="UP000001194"/>
    </source>
</evidence>
<dbReference type="GeneID" id="6084096"/>
<accession>B0DX16</accession>
<protein>
    <submittedName>
        <fullName evidence="1">Predicted protein</fullName>
    </submittedName>
</protein>
<dbReference type="InParanoid" id="B0DX16"/>
<gene>
    <name evidence="1" type="ORF">LACBIDRAFT_312885</name>
</gene>
<dbReference type="KEGG" id="lbc:LACBIDRAFT_312885"/>
<dbReference type="Proteomes" id="UP000001194">
    <property type="component" value="Unassembled WGS sequence"/>
</dbReference>
<dbReference type="AlphaFoldDB" id="B0DX16"/>
<organism evidence="2">
    <name type="scientific">Laccaria bicolor (strain S238N-H82 / ATCC MYA-4686)</name>
    <name type="common">Bicoloured deceiver</name>
    <name type="synonym">Laccaria laccata var. bicolor</name>
    <dbReference type="NCBI Taxonomy" id="486041"/>
    <lineage>
        <taxon>Eukaryota</taxon>
        <taxon>Fungi</taxon>
        <taxon>Dikarya</taxon>
        <taxon>Basidiomycota</taxon>
        <taxon>Agaricomycotina</taxon>
        <taxon>Agaricomycetes</taxon>
        <taxon>Agaricomycetidae</taxon>
        <taxon>Agaricales</taxon>
        <taxon>Agaricineae</taxon>
        <taxon>Hydnangiaceae</taxon>
        <taxon>Laccaria</taxon>
    </lineage>
</organism>
<proteinExistence type="predicted"/>
<dbReference type="EMBL" id="DS547145">
    <property type="protein sequence ID" value="EDR00910.1"/>
    <property type="molecule type" value="Genomic_DNA"/>
</dbReference>
<keyword evidence="2" id="KW-1185">Reference proteome</keyword>
<evidence type="ECO:0000313" key="1">
    <source>
        <dbReference type="EMBL" id="EDR00910.1"/>
    </source>
</evidence>
<dbReference type="RefSeq" id="XP_001888504.1">
    <property type="nucleotide sequence ID" value="XM_001888469.1"/>
</dbReference>